<dbReference type="FunFam" id="3.20.20.140:FF:000005">
    <property type="entry name" value="TatD family hydrolase"/>
    <property type="match status" value="1"/>
</dbReference>
<name>W0RIZ1_9BACT</name>
<dbReference type="RefSeq" id="WP_025412198.1">
    <property type="nucleotide sequence ID" value="NZ_CP007128.1"/>
</dbReference>
<feature type="binding site" evidence="4">
    <location>
        <position position="95"/>
    </location>
    <ligand>
        <name>a divalent metal cation</name>
        <dbReference type="ChEBI" id="CHEBI:60240"/>
        <label>1</label>
    </ligand>
</feature>
<keyword evidence="3 5" id="KW-0378">Hydrolase</keyword>
<reference evidence="5 6" key="1">
    <citation type="journal article" date="2014" name="Genome Announc.">
        <title>Genome Sequence and Methylome of Soil Bacterium Gemmatirosa kalamazoonensis KBS708T, a Member of the Rarely Cultivated Gemmatimonadetes Phylum.</title>
        <authorList>
            <person name="Debruyn J.M."/>
            <person name="Radosevich M."/>
            <person name="Wommack K.E."/>
            <person name="Polson S.W."/>
            <person name="Hauser L.J."/>
            <person name="Fawaz M.N."/>
            <person name="Korlach J."/>
            <person name="Tsai Y.C."/>
        </authorList>
    </citation>
    <scope>NUCLEOTIDE SEQUENCE [LARGE SCALE GENOMIC DNA]</scope>
    <source>
        <strain evidence="5 6">KBS708</strain>
    </source>
</reference>
<dbReference type="Pfam" id="PF01026">
    <property type="entry name" value="TatD_DNase"/>
    <property type="match status" value="1"/>
</dbReference>
<comment type="similarity">
    <text evidence="1">Belongs to the metallo-dependent hydrolases superfamily. TatD-type hydrolase family.</text>
</comment>
<protein>
    <submittedName>
        <fullName evidence="5">Hydrolase, TatD family</fullName>
    </submittedName>
</protein>
<dbReference type="PROSITE" id="PS01090">
    <property type="entry name" value="TATD_2"/>
    <property type="match status" value="1"/>
</dbReference>
<keyword evidence="2 4" id="KW-0479">Metal-binding</keyword>
<proteinExistence type="inferred from homology"/>
<sequence>MLAFVDSHTHLADPAFDADRDDVIARARDAGALALVCIGESLAAAERARAIAVRHPGFVSFTAGVHPHDADTFDAERDLAAIRAEVAAGAVAVGECGLDYHYDHSPRDRQIAAFEAQLDLAYDLERPVVVHTREAADDTLSLVYEAGKRGVVGVLHCYTGSHDLARAALDVGWYVSFSGIVTFKRWTDDELLRLVPDDRLLAESDAPYLAPTPHRGKRNEPAWVPRTVERLAQARAATAEHVAALVIDNARRCFGLAIAGAPR</sequence>
<dbReference type="SUPFAM" id="SSF51556">
    <property type="entry name" value="Metallo-dependent hydrolases"/>
    <property type="match status" value="1"/>
</dbReference>
<feature type="binding site" evidence="4">
    <location>
        <position position="8"/>
    </location>
    <ligand>
        <name>a divalent metal cation</name>
        <dbReference type="ChEBI" id="CHEBI:60240"/>
        <label>1</label>
    </ligand>
</feature>
<feature type="binding site" evidence="4">
    <location>
        <position position="156"/>
    </location>
    <ligand>
        <name>a divalent metal cation</name>
        <dbReference type="ChEBI" id="CHEBI:60240"/>
        <label>2</label>
    </ligand>
</feature>
<dbReference type="Proteomes" id="UP000019151">
    <property type="component" value="Chromosome"/>
</dbReference>
<dbReference type="PANTHER" id="PTHR46124">
    <property type="entry name" value="D-AMINOACYL-TRNA DEACYLASE"/>
    <property type="match status" value="1"/>
</dbReference>
<gene>
    <name evidence="5" type="ORF">J421_3194</name>
</gene>
<dbReference type="GO" id="GO:0016788">
    <property type="term" value="F:hydrolase activity, acting on ester bonds"/>
    <property type="evidence" value="ECO:0007669"/>
    <property type="project" value="InterPro"/>
</dbReference>
<dbReference type="InParanoid" id="W0RIZ1"/>
<dbReference type="InterPro" id="IPR001130">
    <property type="entry name" value="TatD-like"/>
</dbReference>
<dbReference type="EMBL" id="CP007128">
    <property type="protein sequence ID" value="AHG90731.1"/>
    <property type="molecule type" value="Genomic_DNA"/>
</dbReference>
<keyword evidence="6" id="KW-1185">Reference proteome</keyword>
<dbReference type="Gene3D" id="3.20.20.140">
    <property type="entry name" value="Metal-dependent hydrolases"/>
    <property type="match status" value="1"/>
</dbReference>
<dbReference type="PATRIC" id="fig|861299.3.peg.3247"/>
<dbReference type="STRING" id="861299.J421_3194"/>
<dbReference type="CDD" id="cd01310">
    <property type="entry name" value="TatD_DNAse"/>
    <property type="match status" value="1"/>
</dbReference>
<evidence type="ECO:0000256" key="1">
    <source>
        <dbReference type="ARBA" id="ARBA00009275"/>
    </source>
</evidence>
<feature type="binding site" evidence="4">
    <location>
        <position position="131"/>
    </location>
    <ligand>
        <name>a divalent metal cation</name>
        <dbReference type="ChEBI" id="CHEBI:60240"/>
        <label>2</label>
    </ligand>
</feature>
<dbReference type="NCBIfam" id="TIGR00010">
    <property type="entry name" value="YchF/TatD family DNA exonuclease"/>
    <property type="match status" value="1"/>
</dbReference>
<accession>W0RIZ1</accession>
<dbReference type="InterPro" id="IPR032466">
    <property type="entry name" value="Metal_Hydrolase"/>
</dbReference>
<dbReference type="KEGG" id="gba:J421_3194"/>
<feature type="binding site" evidence="4">
    <location>
        <position position="10"/>
    </location>
    <ligand>
        <name>a divalent metal cation</name>
        <dbReference type="ChEBI" id="CHEBI:60240"/>
        <label>1</label>
    </ligand>
</feature>
<dbReference type="OrthoDB" id="9810005at2"/>
<dbReference type="GO" id="GO:0005829">
    <property type="term" value="C:cytosol"/>
    <property type="evidence" value="ECO:0007669"/>
    <property type="project" value="TreeGrafter"/>
</dbReference>
<dbReference type="GO" id="GO:0046872">
    <property type="term" value="F:metal ion binding"/>
    <property type="evidence" value="ECO:0007669"/>
    <property type="project" value="UniProtKB-KW"/>
</dbReference>
<evidence type="ECO:0000256" key="3">
    <source>
        <dbReference type="ARBA" id="ARBA00022801"/>
    </source>
</evidence>
<dbReference type="GO" id="GO:0004536">
    <property type="term" value="F:DNA nuclease activity"/>
    <property type="evidence" value="ECO:0007669"/>
    <property type="project" value="InterPro"/>
</dbReference>
<dbReference type="eggNOG" id="COG0084">
    <property type="taxonomic scope" value="Bacteria"/>
</dbReference>
<dbReference type="PIRSF" id="PIRSF005902">
    <property type="entry name" value="DNase_TatD"/>
    <property type="match status" value="1"/>
</dbReference>
<evidence type="ECO:0000256" key="4">
    <source>
        <dbReference type="PIRSR" id="PIRSR005902-1"/>
    </source>
</evidence>
<dbReference type="FunCoup" id="W0RIZ1">
    <property type="interactions" value="483"/>
</dbReference>
<feature type="binding site" evidence="4">
    <location>
        <position position="205"/>
    </location>
    <ligand>
        <name>a divalent metal cation</name>
        <dbReference type="ChEBI" id="CHEBI:60240"/>
        <label>1</label>
    </ligand>
</feature>
<evidence type="ECO:0000313" key="5">
    <source>
        <dbReference type="EMBL" id="AHG90731.1"/>
    </source>
</evidence>
<dbReference type="AlphaFoldDB" id="W0RIZ1"/>
<dbReference type="HOGENOM" id="CLU_031506_4_0_0"/>
<dbReference type="InterPro" id="IPR018228">
    <property type="entry name" value="DNase_TatD-rel_CS"/>
</dbReference>
<dbReference type="InterPro" id="IPR015991">
    <property type="entry name" value="TatD/YcfH-like"/>
</dbReference>
<evidence type="ECO:0000256" key="2">
    <source>
        <dbReference type="ARBA" id="ARBA00022723"/>
    </source>
</evidence>
<organism evidence="5 6">
    <name type="scientific">Gemmatirosa kalamazoonensis</name>
    <dbReference type="NCBI Taxonomy" id="861299"/>
    <lineage>
        <taxon>Bacteria</taxon>
        <taxon>Pseudomonadati</taxon>
        <taxon>Gemmatimonadota</taxon>
        <taxon>Gemmatimonadia</taxon>
        <taxon>Gemmatimonadales</taxon>
        <taxon>Gemmatimonadaceae</taxon>
        <taxon>Gemmatirosa</taxon>
    </lineage>
</organism>
<evidence type="ECO:0000313" key="6">
    <source>
        <dbReference type="Proteomes" id="UP000019151"/>
    </source>
</evidence>
<dbReference type="PANTHER" id="PTHR46124:SF2">
    <property type="entry name" value="D-AMINOACYL-TRNA DEACYLASE"/>
    <property type="match status" value="1"/>
</dbReference>